<proteinExistence type="predicted"/>
<sequence>MSICRTVFVICSQVKQTVFRTRDANSFINIMNLTK</sequence>
<evidence type="ECO:0000313" key="1">
    <source>
        <dbReference type="EMBL" id="QHU10874.1"/>
    </source>
</evidence>
<protein>
    <submittedName>
        <fullName evidence="1">Uncharacterized protein</fullName>
    </submittedName>
</protein>
<reference evidence="1" key="1">
    <citation type="journal article" date="2020" name="Nature">
        <title>Giant virus diversity and host interactions through global metagenomics.</title>
        <authorList>
            <person name="Schulz F."/>
            <person name="Roux S."/>
            <person name="Paez-Espino D."/>
            <person name="Jungbluth S."/>
            <person name="Walsh D.A."/>
            <person name="Denef V.J."/>
            <person name="McMahon K.D."/>
            <person name="Konstantinidis K.T."/>
            <person name="Eloe-Fadrosh E.A."/>
            <person name="Kyrpides N.C."/>
            <person name="Woyke T."/>
        </authorList>
    </citation>
    <scope>NUCLEOTIDE SEQUENCE</scope>
    <source>
        <strain evidence="1">GVMAG-S-1101165-83</strain>
    </source>
</reference>
<organism evidence="1">
    <name type="scientific">viral metagenome</name>
    <dbReference type="NCBI Taxonomy" id="1070528"/>
    <lineage>
        <taxon>unclassified sequences</taxon>
        <taxon>metagenomes</taxon>
        <taxon>organismal metagenomes</taxon>
    </lineage>
</organism>
<accession>A0A6C0K489</accession>
<dbReference type="AlphaFoldDB" id="A0A6C0K489"/>
<dbReference type="EMBL" id="MN740772">
    <property type="protein sequence ID" value="QHU10874.1"/>
    <property type="molecule type" value="Genomic_DNA"/>
</dbReference>
<name>A0A6C0K489_9ZZZZ</name>